<dbReference type="PROSITE" id="PS51186">
    <property type="entry name" value="GNAT"/>
    <property type="match status" value="1"/>
</dbReference>
<evidence type="ECO:0000259" key="3">
    <source>
        <dbReference type="PROSITE" id="PS51186"/>
    </source>
</evidence>
<dbReference type="SUPFAM" id="SSF55729">
    <property type="entry name" value="Acyl-CoA N-acyltransferases (Nat)"/>
    <property type="match status" value="1"/>
</dbReference>
<dbReference type="AlphaFoldDB" id="U5DKH6"/>
<dbReference type="FunCoup" id="U5DKH6">
    <property type="interactions" value="2"/>
</dbReference>
<dbReference type="eggNOG" id="COG0456">
    <property type="taxonomic scope" value="Bacteria"/>
</dbReference>
<dbReference type="PANTHER" id="PTHR43420">
    <property type="entry name" value="ACETYLTRANSFERASE"/>
    <property type="match status" value="1"/>
</dbReference>
<organism evidence="4 5">
    <name type="scientific">Rubidibacter lacunae KORDI 51-2</name>
    <dbReference type="NCBI Taxonomy" id="582515"/>
    <lineage>
        <taxon>Bacteria</taxon>
        <taxon>Bacillati</taxon>
        <taxon>Cyanobacteriota</taxon>
        <taxon>Cyanophyceae</taxon>
        <taxon>Oscillatoriophycideae</taxon>
        <taxon>Chroococcales</taxon>
        <taxon>Aphanothecaceae</taxon>
        <taxon>Rubidibacter</taxon>
    </lineage>
</organism>
<reference evidence="4 5" key="1">
    <citation type="submission" date="2013-05" db="EMBL/GenBank/DDBJ databases">
        <title>Draft genome sequence of Rubidibacter lacunae KORDI 51-2.</title>
        <authorList>
            <person name="Choi D.H."/>
            <person name="Noh J.H."/>
            <person name="Kwon K.-K."/>
            <person name="Lee J.-H."/>
            <person name="Ryu J.-Y."/>
        </authorList>
    </citation>
    <scope>NUCLEOTIDE SEQUENCE [LARGE SCALE GENOMIC DNA]</scope>
    <source>
        <strain evidence="4 5">KORDI 51-2</strain>
    </source>
</reference>
<dbReference type="CDD" id="cd04301">
    <property type="entry name" value="NAT_SF"/>
    <property type="match status" value="1"/>
</dbReference>
<dbReference type="InterPro" id="IPR016181">
    <property type="entry name" value="Acyl_CoA_acyltransferase"/>
</dbReference>
<proteinExistence type="predicted"/>
<sequence>MPSLPFGYHLRSGSGRDRALLVKFMQQTYEELFPDLQDFSHLAQTVERYWSPQTPLWWVVTTAAAPAACAWAGTAVDQVSGDRYTHLFLLYVAADHRRRGIGTLLLAEVLAWARARGDRQVGLQVFADNQPALSLYERLGFRTQSLLMLKPVNDAPDRQ</sequence>
<evidence type="ECO:0000313" key="4">
    <source>
        <dbReference type="EMBL" id="ERN41069.1"/>
    </source>
</evidence>
<dbReference type="Gene3D" id="3.40.630.30">
    <property type="match status" value="1"/>
</dbReference>
<dbReference type="InterPro" id="IPR000182">
    <property type="entry name" value="GNAT_dom"/>
</dbReference>
<dbReference type="Pfam" id="PF00583">
    <property type="entry name" value="Acetyltransf_1"/>
    <property type="match status" value="1"/>
</dbReference>
<dbReference type="RefSeq" id="WP_022607515.1">
    <property type="nucleotide sequence ID" value="NZ_ASSJ01000055.1"/>
</dbReference>
<evidence type="ECO:0000313" key="5">
    <source>
        <dbReference type="Proteomes" id="UP000016960"/>
    </source>
</evidence>
<dbReference type="PATRIC" id="fig|582515.4.peg.2612"/>
<dbReference type="EMBL" id="ASSJ01000055">
    <property type="protein sequence ID" value="ERN41069.1"/>
    <property type="molecule type" value="Genomic_DNA"/>
</dbReference>
<keyword evidence="5" id="KW-1185">Reference proteome</keyword>
<feature type="domain" description="N-acetyltransferase" evidence="3">
    <location>
        <begin position="8"/>
        <end position="159"/>
    </location>
</feature>
<protein>
    <submittedName>
        <fullName evidence="4">Acetyltransferase</fullName>
    </submittedName>
</protein>
<keyword evidence="1 4" id="KW-0808">Transferase</keyword>
<comment type="caution">
    <text evidence="4">The sequence shown here is derived from an EMBL/GenBank/DDBJ whole genome shotgun (WGS) entry which is preliminary data.</text>
</comment>
<dbReference type="Proteomes" id="UP000016960">
    <property type="component" value="Unassembled WGS sequence"/>
</dbReference>
<dbReference type="GO" id="GO:0016747">
    <property type="term" value="F:acyltransferase activity, transferring groups other than amino-acyl groups"/>
    <property type="evidence" value="ECO:0007669"/>
    <property type="project" value="InterPro"/>
</dbReference>
<keyword evidence="2" id="KW-0012">Acyltransferase</keyword>
<evidence type="ECO:0000256" key="2">
    <source>
        <dbReference type="ARBA" id="ARBA00023315"/>
    </source>
</evidence>
<evidence type="ECO:0000256" key="1">
    <source>
        <dbReference type="ARBA" id="ARBA00022679"/>
    </source>
</evidence>
<dbReference type="STRING" id="582515.KR51_00023260"/>
<gene>
    <name evidence="4" type="ORF">KR51_00023260</name>
</gene>
<accession>U5DKH6</accession>
<name>U5DKH6_9CHRO</name>
<dbReference type="InParanoid" id="U5DKH6"/>
<dbReference type="InterPro" id="IPR050680">
    <property type="entry name" value="YpeA/RimI_acetyltransf"/>
</dbReference>